<evidence type="ECO:0000313" key="1">
    <source>
        <dbReference type="EMBL" id="VAW15873.1"/>
    </source>
</evidence>
<dbReference type="AlphaFoldDB" id="A0A3B0TW95"/>
<accession>A0A3B0TW95</accession>
<organism evidence="3">
    <name type="scientific">hydrothermal vent metagenome</name>
    <dbReference type="NCBI Taxonomy" id="652676"/>
    <lineage>
        <taxon>unclassified sequences</taxon>
        <taxon>metagenomes</taxon>
        <taxon>ecological metagenomes</taxon>
    </lineage>
</organism>
<sequence length="42" mass="5118">MNYYSVFFCQIKQFGGEYNTVFNDKLLKYDGKRRIINVKDNF</sequence>
<gene>
    <name evidence="3" type="ORF">MNBD_BACTEROID01-1436</name>
    <name evidence="2" type="ORF">MNBD_BACTEROID01-2103</name>
    <name evidence="1" type="ORF">MNBD_BACTEROID01-877</name>
</gene>
<evidence type="ECO:0000313" key="2">
    <source>
        <dbReference type="EMBL" id="VAW17959.1"/>
    </source>
</evidence>
<protein>
    <submittedName>
        <fullName evidence="3">Uncharacterized protein</fullName>
    </submittedName>
</protein>
<name>A0A3B0TW95_9ZZZZ</name>
<reference evidence="3" key="1">
    <citation type="submission" date="2018-06" db="EMBL/GenBank/DDBJ databases">
        <authorList>
            <person name="Zhirakovskaya E."/>
        </authorList>
    </citation>
    <scope>NUCLEOTIDE SEQUENCE</scope>
</reference>
<evidence type="ECO:0000313" key="3">
    <source>
        <dbReference type="EMBL" id="VAW22278.1"/>
    </source>
</evidence>
<dbReference type="EMBL" id="UOEP01000054">
    <property type="protein sequence ID" value="VAW15873.1"/>
    <property type="molecule type" value="Genomic_DNA"/>
</dbReference>
<dbReference type="EMBL" id="UOEP01000169">
    <property type="protein sequence ID" value="VAW22278.1"/>
    <property type="molecule type" value="Genomic_DNA"/>
</dbReference>
<proteinExistence type="predicted"/>
<dbReference type="EMBL" id="UOEP01000080">
    <property type="protein sequence ID" value="VAW17959.1"/>
    <property type="molecule type" value="Genomic_DNA"/>
</dbReference>